<keyword evidence="2" id="KW-1185">Reference proteome</keyword>
<proteinExistence type="predicted"/>
<dbReference type="EMBL" id="CM042885">
    <property type="protein sequence ID" value="KAI4365523.1"/>
    <property type="molecule type" value="Genomic_DNA"/>
</dbReference>
<evidence type="ECO:0000313" key="1">
    <source>
        <dbReference type="EMBL" id="KAI4365523.1"/>
    </source>
</evidence>
<protein>
    <submittedName>
        <fullName evidence="1">Uncharacterized protein</fullName>
    </submittedName>
</protein>
<reference evidence="2" key="1">
    <citation type="journal article" date="2023" name="Front. Plant Sci.">
        <title>Chromosomal-level genome assembly of Melastoma candidum provides insights into trichome evolution.</title>
        <authorList>
            <person name="Zhong Y."/>
            <person name="Wu W."/>
            <person name="Sun C."/>
            <person name="Zou P."/>
            <person name="Liu Y."/>
            <person name="Dai S."/>
            <person name="Zhou R."/>
        </authorList>
    </citation>
    <scope>NUCLEOTIDE SEQUENCE [LARGE SCALE GENOMIC DNA]</scope>
</reference>
<name>A0ACB9QH76_9MYRT</name>
<gene>
    <name evidence="1" type="ORF">MLD38_021502</name>
</gene>
<evidence type="ECO:0000313" key="2">
    <source>
        <dbReference type="Proteomes" id="UP001057402"/>
    </source>
</evidence>
<dbReference type="Proteomes" id="UP001057402">
    <property type="component" value="Chromosome 6"/>
</dbReference>
<comment type="caution">
    <text evidence="1">The sequence shown here is derived from an EMBL/GenBank/DDBJ whole genome shotgun (WGS) entry which is preliminary data.</text>
</comment>
<sequence>MRCLDLHQTDCYSFTGLFPLLLSGALLLVKVEEISQTSDSEDLTIQNCIQFSGPLPTTSLITNTKFEVCRSKRVIKLEGGVIRTPQPTDSIIVLENVEFFGQRIDLTLQRYNNLGSKHCLIGHRDHLQPATP</sequence>
<organism evidence="1 2">
    <name type="scientific">Melastoma candidum</name>
    <dbReference type="NCBI Taxonomy" id="119954"/>
    <lineage>
        <taxon>Eukaryota</taxon>
        <taxon>Viridiplantae</taxon>
        <taxon>Streptophyta</taxon>
        <taxon>Embryophyta</taxon>
        <taxon>Tracheophyta</taxon>
        <taxon>Spermatophyta</taxon>
        <taxon>Magnoliopsida</taxon>
        <taxon>eudicotyledons</taxon>
        <taxon>Gunneridae</taxon>
        <taxon>Pentapetalae</taxon>
        <taxon>rosids</taxon>
        <taxon>malvids</taxon>
        <taxon>Myrtales</taxon>
        <taxon>Melastomataceae</taxon>
        <taxon>Melastomatoideae</taxon>
        <taxon>Melastomateae</taxon>
        <taxon>Melastoma</taxon>
    </lineage>
</organism>
<accession>A0ACB9QH76</accession>